<evidence type="ECO:0000313" key="3">
    <source>
        <dbReference type="Proteomes" id="UP001058734"/>
    </source>
</evidence>
<proteinExistence type="predicted"/>
<keyword evidence="1" id="KW-0472">Membrane</keyword>
<evidence type="ECO:0000256" key="1">
    <source>
        <dbReference type="SAM" id="Phobius"/>
    </source>
</evidence>
<dbReference type="Proteomes" id="UP001058734">
    <property type="component" value="Segment"/>
</dbReference>
<organism evidence="2 3">
    <name type="scientific">Ralstonia phage BHDT_So9</name>
    <dbReference type="NCBI Taxonomy" id="2972464"/>
    <lineage>
        <taxon>Viruses</taxon>
        <taxon>Duplodnaviria</taxon>
        <taxon>Heunggongvirae</taxon>
        <taxon>Uroviricota</taxon>
        <taxon>Caudoviricetes</taxon>
        <taxon>Autographivirales</taxon>
        <taxon>Autonotataviridae</taxon>
        <taxon>Okabevirinae</taxon>
        <taxon>Higashivirus</taxon>
        <taxon>Higashivirus BHDTSo9</taxon>
    </lineage>
</organism>
<dbReference type="EMBL" id="OP087422">
    <property type="protein sequence ID" value="UWI83508.1"/>
    <property type="molecule type" value="Genomic_DNA"/>
</dbReference>
<feature type="transmembrane region" description="Helical" evidence="1">
    <location>
        <begin position="32"/>
        <end position="52"/>
    </location>
</feature>
<keyword evidence="1" id="KW-1133">Transmembrane helix</keyword>
<name>A0A9E7U286_9CAUD</name>
<keyword evidence="1" id="KW-0812">Transmembrane</keyword>
<sequence length="62" mass="7044">MLTREHVETAAEVAKASPTVAYGGMHIWGYPIADWVSVLIAVYTVVQFYFLLRSKLKDKDKE</sequence>
<accession>A0A9E7U286</accession>
<evidence type="ECO:0000313" key="2">
    <source>
        <dbReference type="EMBL" id="UWI83508.1"/>
    </source>
</evidence>
<reference evidence="2" key="1">
    <citation type="submission" date="2022-07" db="EMBL/GenBank/DDBJ databases">
        <title>Biological characterization and genomic analysis of novel phages DLDT_So2 and BHDT_So9 against Pseudomonas solanacearum, an infectious agent in tomato in Vietnam.</title>
        <authorList>
            <person name="Pham Q.-A.N."/>
            <person name="To N.H."/>
            <person name="Vo N."/>
            <person name="Tu V.Q."/>
            <person name="Nguyen T.M."/>
            <person name="Nguyen H.D."/>
            <person name="Andrew M."/>
            <person name="Le T.-T.T."/>
            <person name="Vo P.T."/>
            <person name="Huynh O.N."/>
            <person name="Hoang H.A."/>
        </authorList>
    </citation>
    <scope>NUCLEOTIDE SEQUENCE</scope>
</reference>
<protein>
    <submittedName>
        <fullName evidence="2">Holin superfamily II protein</fullName>
    </submittedName>
</protein>
<keyword evidence="3" id="KW-1185">Reference proteome</keyword>